<feature type="region of interest" description="Disordered" evidence="2">
    <location>
        <begin position="34"/>
        <end position="53"/>
    </location>
</feature>
<dbReference type="AlphaFoldDB" id="A0A8H7AN87"/>
<protein>
    <recommendedName>
        <fullName evidence="7">Ubiquitin-protein ligase Sel1/Ubx2</fullName>
    </recommendedName>
</protein>
<dbReference type="OrthoDB" id="27934at2759"/>
<dbReference type="SMART" id="SM00671">
    <property type="entry name" value="SEL1"/>
    <property type="match status" value="10"/>
</dbReference>
<dbReference type="GO" id="GO:0005789">
    <property type="term" value="C:endoplasmic reticulum membrane"/>
    <property type="evidence" value="ECO:0007669"/>
    <property type="project" value="TreeGrafter"/>
</dbReference>
<dbReference type="SUPFAM" id="SSF81901">
    <property type="entry name" value="HCP-like"/>
    <property type="match status" value="3"/>
</dbReference>
<sequence length="883" mass="97230">MKLHPLHLWSFIVAVLSFSKIIRALGAEQHEVPDIRWQPRTEPPSQGTVPSRAQRDEFEDLGGHDAVHAIWHRLQEIEDARRNTSSSYQPRGLIGSALDYAKIAFRLLFMNSPSRDHALSDRQPSAVSGDLARSINILKHAAALDDSDAIFLLAEMSFYGNFSHPRDYPQAFDYYYKLASSTGNNTAQYMLGFMHATGVGGAVKRDQAKALLYHTFAAEQGNIRSEMTVGYRHHSGIGTARNCDKAAHFYKKVADKAMAYWRSGPPGGRNLVKEAYRWADEAGGVYGEGASVSSSGLNANRDRSSHASTDDIMEYLDMMVRKGDLKATFSLAKMYYENRNSRHNVRKAQRLFIKITKQYWDKQGKIISSGPKGIDRIAAKAAAYIGRMYLRGEGWEQNYEKAATWFRRGIANGDPLCQYLMGIMYRDGLGVPKDSLKAASFFRVAADEDIAAAQSNLGILFLDQGELETAGQYFELAVRHGHLEAFYYLAELANKGIGRERHCGMATTYYKIVAESVEEIHSSLGEANQAFEKGDLETALIASMMAAEQGSEAAQANAAYLTDVQTPVLNLPTVPIFGSTLKRPASAVRDAALALIYWTRSAKQANIDSLLKAGDYYLSGHGTSNPDLEKASTCYHTAAEIHHSAQALWNFGWMHENGLAVEQDFHMAKRYYDLALETNSEAYLPVKLALIKLRARSFWNTITGGKVNSIQAEPAETKKSRTLSEWIAQFLEYADEELEEGGEGTGLDDLELESAAFGNDAMPGGDESYYEEVDDGLVETLIIIGIAATLAFLVYYRQQRQLQQRRAAEGGRIAQNVPGPVAAAAAAPGQAAVPLPTGAPQSQQQEQQQQQQQQGVMEADDGGFFPNPGDPDYAAWAAGGVGH</sequence>
<keyword evidence="6" id="KW-1185">Reference proteome</keyword>
<dbReference type="Gene3D" id="1.25.40.10">
    <property type="entry name" value="Tetratricopeptide repeat domain"/>
    <property type="match status" value="3"/>
</dbReference>
<accession>A0A8H7AN87</accession>
<evidence type="ECO:0000256" key="1">
    <source>
        <dbReference type="ARBA" id="ARBA00038101"/>
    </source>
</evidence>
<feature type="region of interest" description="Disordered" evidence="2">
    <location>
        <begin position="831"/>
        <end position="873"/>
    </location>
</feature>
<reference evidence="5" key="1">
    <citation type="submission" date="2020-02" db="EMBL/GenBank/DDBJ databases">
        <authorList>
            <person name="Palmer J.M."/>
        </authorList>
    </citation>
    <scope>NUCLEOTIDE SEQUENCE</scope>
    <source>
        <strain evidence="5">EPUS1.4</strain>
        <tissue evidence="5">Thallus</tissue>
    </source>
</reference>
<name>A0A8H7AN87_9EURO</name>
<keyword evidence="4" id="KW-0732">Signal</keyword>
<dbReference type="InterPro" id="IPR006597">
    <property type="entry name" value="Sel1-like"/>
</dbReference>
<organism evidence="5 6">
    <name type="scientific">Endocarpon pusillum</name>
    <dbReference type="NCBI Taxonomy" id="364733"/>
    <lineage>
        <taxon>Eukaryota</taxon>
        <taxon>Fungi</taxon>
        <taxon>Dikarya</taxon>
        <taxon>Ascomycota</taxon>
        <taxon>Pezizomycotina</taxon>
        <taxon>Eurotiomycetes</taxon>
        <taxon>Chaetothyriomycetidae</taxon>
        <taxon>Verrucariales</taxon>
        <taxon>Verrucariaceae</taxon>
        <taxon>Endocarpon</taxon>
    </lineage>
</organism>
<keyword evidence="3" id="KW-0472">Membrane</keyword>
<dbReference type="EMBL" id="JAACFV010000058">
    <property type="protein sequence ID" value="KAF7508160.1"/>
    <property type="molecule type" value="Genomic_DNA"/>
</dbReference>
<dbReference type="InterPro" id="IPR050767">
    <property type="entry name" value="Sel1_AlgK"/>
</dbReference>
<evidence type="ECO:0000256" key="4">
    <source>
        <dbReference type="SAM" id="SignalP"/>
    </source>
</evidence>
<feature type="compositionally biased region" description="Low complexity" evidence="2">
    <location>
        <begin position="841"/>
        <end position="854"/>
    </location>
</feature>
<evidence type="ECO:0000256" key="3">
    <source>
        <dbReference type="SAM" id="Phobius"/>
    </source>
</evidence>
<feature type="chain" id="PRO_5034169277" description="Ubiquitin-protein ligase Sel1/Ubx2" evidence="4">
    <location>
        <begin position="25"/>
        <end position="883"/>
    </location>
</feature>
<comment type="similarity">
    <text evidence="1">Belongs to the sel-1 family.</text>
</comment>
<evidence type="ECO:0000313" key="5">
    <source>
        <dbReference type="EMBL" id="KAF7508160.1"/>
    </source>
</evidence>
<dbReference type="PANTHER" id="PTHR11102">
    <property type="entry name" value="SEL-1-LIKE PROTEIN"/>
    <property type="match status" value="1"/>
</dbReference>
<comment type="caution">
    <text evidence="5">The sequence shown here is derived from an EMBL/GenBank/DDBJ whole genome shotgun (WGS) entry which is preliminary data.</text>
</comment>
<evidence type="ECO:0008006" key="7">
    <source>
        <dbReference type="Google" id="ProtNLM"/>
    </source>
</evidence>
<proteinExistence type="inferred from homology"/>
<gene>
    <name evidence="5" type="ORF">GJ744_009601</name>
</gene>
<keyword evidence="3" id="KW-0812">Transmembrane</keyword>
<evidence type="ECO:0000256" key="2">
    <source>
        <dbReference type="SAM" id="MobiDB-lite"/>
    </source>
</evidence>
<keyword evidence="3" id="KW-1133">Transmembrane helix</keyword>
<dbReference type="GO" id="GO:0036503">
    <property type="term" value="P:ERAD pathway"/>
    <property type="evidence" value="ECO:0007669"/>
    <property type="project" value="TreeGrafter"/>
</dbReference>
<feature type="signal peptide" evidence="4">
    <location>
        <begin position="1"/>
        <end position="24"/>
    </location>
</feature>
<dbReference type="PANTHER" id="PTHR11102:SF147">
    <property type="entry name" value="SEL1L ADAPTOR SUBUNIT OF ERAD E3 UBIQUITIN LIGASE"/>
    <property type="match status" value="1"/>
</dbReference>
<dbReference type="InterPro" id="IPR011990">
    <property type="entry name" value="TPR-like_helical_dom_sf"/>
</dbReference>
<dbReference type="Pfam" id="PF08238">
    <property type="entry name" value="Sel1"/>
    <property type="match status" value="8"/>
</dbReference>
<evidence type="ECO:0000313" key="6">
    <source>
        <dbReference type="Proteomes" id="UP000606974"/>
    </source>
</evidence>
<feature type="transmembrane region" description="Helical" evidence="3">
    <location>
        <begin position="776"/>
        <end position="796"/>
    </location>
</feature>
<dbReference type="Proteomes" id="UP000606974">
    <property type="component" value="Unassembled WGS sequence"/>
</dbReference>